<feature type="transmembrane region" description="Helical" evidence="7">
    <location>
        <begin position="228"/>
        <end position="248"/>
    </location>
</feature>
<evidence type="ECO:0000313" key="9">
    <source>
        <dbReference type="Proteomes" id="UP001652740"/>
    </source>
</evidence>
<organism evidence="9 10">
    <name type="scientific">Galleria mellonella</name>
    <name type="common">Greater wax moth</name>
    <dbReference type="NCBI Taxonomy" id="7137"/>
    <lineage>
        <taxon>Eukaryota</taxon>
        <taxon>Metazoa</taxon>
        <taxon>Ecdysozoa</taxon>
        <taxon>Arthropoda</taxon>
        <taxon>Hexapoda</taxon>
        <taxon>Insecta</taxon>
        <taxon>Pterygota</taxon>
        <taxon>Neoptera</taxon>
        <taxon>Endopterygota</taxon>
        <taxon>Lepidoptera</taxon>
        <taxon>Glossata</taxon>
        <taxon>Ditrysia</taxon>
        <taxon>Pyraloidea</taxon>
        <taxon>Pyralidae</taxon>
        <taxon>Galleriinae</taxon>
        <taxon>Galleria</taxon>
    </lineage>
</organism>
<evidence type="ECO:0000313" key="10">
    <source>
        <dbReference type="RefSeq" id="XP_026755783.2"/>
    </source>
</evidence>
<proteinExistence type="predicted"/>
<feature type="transmembrane region" description="Helical" evidence="7">
    <location>
        <begin position="352"/>
        <end position="374"/>
    </location>
</feature>
<evidence type="ECO:0000256" key="5">
    <source>
        <dbReference type="ARBA" id="ARBA00022989"/>
    </source>
</evidence>
<feature type="transmembrane region" description="Helical" evidence="7">
    <location>
        <begin position="71"/>
        <end position="97"/>
    </location>
</feature>
<dbReference type="InterPro" id="IPR001958">
    <property type="entry name" value="Tet-R_TetA/multi-R_MdtG-like"/>
</dbReference>
<gene>
    <name evidence="10" type="primary">LOC113515707</name>
</gene>
<name>A0A6J1WLR5_GALME</name>
<feature type="transmembrane region" description="Helical" evidence="7">
    <location>
        <begin position="260"/>
        <end position="282"/>
    </location>
</feature>
<keyword evidence="6 7" id="KW-0472">Membrane</keyword>
<evidence type="ECO:0000256" key="3">
    <source>
        <dbReference type="ARBA" id="ARBA00022475"/>
    </source>
</evidence>
<accession>A0A6J1WLR5</accession>
<dbReference type="KEGG" id="gmw:113515707"/>
<evidence type="ECO:0000256" key="6">
    <source>
        <dbReference type="ARBA" id="ARBA00023136"/>
    </source>
</evidence>
<dbReference type="Pfam" id="PF07690">
    <property type="entry name" value="MFS_1"/>
    <property type="match status" value="1"/>
</dbReference>
<dbReference type="GO" id="GO:0005886">
    <property type="term" value="C:plasma membrane"/>
    <property type="evidence" value="ECO:0007669"/>
    <property type="project" value="UniProtKB-SubCell"/>
</dbReference>
<feature type="domain" description="Major facilitator superfamily (MFS) profile" evidence="8">
    <location>
        <begin position="4"/>
        <end position="406"/>
    </location>
</feature>
<keyword evidence="2" id="KW-0813">Transport</keyword>
<feature type="transmembrane region" description="Helical" evidence="7">
    <location>
        <begin position="38"/>
        <end position="59"/>
    </location>
</feature>
<keyword evidence="9" id="KW-1185">Reference proteome</keyword>
<dbReference type="InterPro" id="IPR011701">
    <property type="entry name" value="MFS"/>
</dbReference>
<evidence type="ECO:0000256" key="4">
    <source>
        <dbReference type="ARBA" id="ARBA00022692"/>
    </source>
</evidence>
<dbReference type="GO" id="GO:0022857">
    <property type="term" value="F:transmembrane transporter activity"/>
    <property type="evidence" value="ECO:0007669"/>
    <property type="project" value="InterPro"/>
</dbReference>
<dbReference type="PANTHER" id="PTHR23517:SF3">
    <property type="entry name" value="INTEGRAL MEMBRANE TRANSPORT PROTEIN"/>
    <property type="match status" value="1"/>
</dbReference>
<dbReference type="Gene3D" id="1.20.1250.20">
    <property type="entry name" value="MFS general substrate transporter like domains"/>
    <property type="match status" value="1"/>
</dbReference>
<feature type="transmembrane region" description="Helical" evidence="7">
    <location>
        <begin position="6"/>
        <end position="26"/>
    </location>
</feature>
<keyword evidence="4 7" id="KW-0812">Transmembrane</keyword>
<protein>
    <submittedName>
        <fullName evidence="10">Major facilitator superfamily domain-containing protein 9-like isoform X1</fullName>
    </submittedName>
</protein>
<evidence type="ECO:0000259" key="8">
    <source>
        <dbReference type="PROSITE" id="PS50850"/>
    </source>
</evidence>
<evidence type="ECO:0000256" key="2">
    <source>
        <dbReference type="ARBA" id="ARBA00022448"/>
    </source>
</evidence>
<dbReference type="Proteomes" id="UP001652740">
    <property type="component" value="Unplaced"/>
</dbReference>
<evidence type="ECO:0000256" key="1">
    <source>
        <dbReference type="ARBA" id="ARBA00004651"/>
    </source>
</evidence>
<keyword evidence="3" id="KW-1003">Cell membrane</keyword>
<dbReference type="InterPro" id="IPR020846">
    <property type="entry name" value="MFS_dom"/>
</dbReference>
<dbReference type="InParanoid" id="A0A6J1WLR5"/>
<evidence type="ECO:0000256" key="7">
    <source>
        <dbReference type="SAM" id="Phobius"/>
    </source>
</evidence>
<feature type="transmembrane region" description="Helical" evidence="7">
    <location>
        <begin position="318"/>
        <end position="340"/>
    </location>
</feature>
<dbReference type="InterPro" id="IPR050171">
    <property type="entry name" value="MFS_Transporters"/>
</dbReference>
<dbReference type="PROSITE" id="PS50850">
    <property type="entry name" value="MFS"/>
    <property type="match status" value="1"/>
</dbReference>
<dbReference type="PANTHER" id="PTHR23517">
    <property type="entry name" value="RESISTANCE PROTEIN MDTM, PUTATIVE-RELATED-RELATED"/>
    <property type="match status" value="1"/>
</dbReference>
<feature type="transmembrane region" description="Helical" evidence="7">
    <location>
        <begin position="157"/>
        <end position="180"/>
    </location>
</feature>
<dbReference type="RefSeq" id="XP_026755783.2">
    <property type="nucleotide sequence ID" value="XM_026899982.2"/>
</dbReference>
<sequence length="412" mass="44977">MVPPKTILEIVSFIDMFSVGLIMPQLGNFAIKLGCNQLQIGTMGALYSAFQLISGPMIGTWSDLKGRKPTLILSLVLCAFAYVVLGFTTTILTFFAVRSFLGIVKQTQLLVKALAPDYEIDSSEQAAVFGKLAALSSVGMSLGPIIGGHIMEVYPENGFTVITCCSGLLFIVNASLIICLPDTNKEKEENKKDNRKVAPCILKSVINSVKESVEEFYKVDWSIYWDVFLFKLLITLCMGTYFGSYGIFLKKIHAASPKYLGYIIAFQGGIGALCTYFIGHINQLYKNDKDFSKRLYHIFTVLTLGLLGMALAPNLLCYVVFTIPLALSGAMGRIIGLEMIMNKGESDRRGALIGATSSVRSLSGVVTPMFVGIIGEYLGIQYVLYFAALFAVMGILTSYIIGSQTVLKNKAD</sequence>
<feature type="transmembrane region" description="Helical" evidence="7">
    <location>
        <begin position="294"/>
        <end position="312"/>
    </location>
</feature>
<keyword evidence="5 7" id="KW-1133">Transmembrane helix</keyword>
<dbReference type="SUPFAM" id="SSF103473">
    <property type="entry name" value="MFS general substrate transporter"/>
    <property type="match status" value="1"/>
</dbReference>
<dbReference type="GeneID" id="113515707"/>
<comment type="subcellular location">
    <subcellularLocation>
        <location evidence="1">Cell membrane</location>
        <topology evidence="1">Multi-pass membrane protein</topology>
    </subcellularLocation>
</comment>
<dbReference type="PRINTS" id="PR01035">
    <property type="entry name" value="TCRTETA"/>
</dbReference>
<dbReference type="AlphaFoldDB" id="A0A6J1WLR5"/>
<dbReference type="InterPro" id="IPR036259">
    <property type="entry name" value="MFS_trans_sf"/>
</dbReference>
<reference evidence="10" key="1">
    <citation type="submission" date="2025-08" db="UniProtKB">
        <authorList>
            <consortium name="RefSeq"/>
        </authorList>
    </citation>
    <scope>IDENTIFICATION</scope>
    <source>
        <tissue evidence="10">Whole larvae</tissue>
    </source>
</reference>
<feature type="transmembrane region" description="Helical" evidence="7">
    <location>
        <begin position="380"/>
        <end position="401"/>
    </location>
</feature>